<feature type="compositionally biased region" description="Low complexity" evidence="4">
    <location>
        <begin position="810"/>
        <end position="824"/>
    </location>
</feature>
<dbReference type="RefSeq" id="WP_344605345.1">
    <property type="nucleotide sequence ID" value="NZ_BAAAHE010000020.1"/>
</dbReference>
<dbReference type="SUPFAM" id="SSF52540">
    <property type="entry name" value="P-loop containing nucleoside triphosphate hydrolases"/>
    <property type="match status" value="1"/>
</dbReference>
<dbReference type="PANTHER" id="PTHR44688:SF16">
    <property type="entry name" value="DNA-BINDING TRANSCRIPTIONAL ACTIVATOR DEVR_DOSR"/>
    <property type="match status" value="1"/>
</dbReference>
<dbReference type="PRINTS" id="PR00038">
    <property type="entry name" value="HTHLUXR"/>
</dbReference>
<evidence type="ECO:0000256" key="1">
    <source>
        <dbReference type="ARBA" id="ARBA00023015"/>
    </source>
</evidence>
<evidence type="ECO:0000313" key="6">
    <source>
        <dbReference type="EMBL" id="GAA0621980.1"/>
    </source>
</evidence>
<evidence type="ECO:0000313" key="7">
    <source>
        <dbReference type="Proteomes" id="UP001500957"/>
    </source>
</evidence>
<dbReference type="Gene3D" id="1.10.10.10">
    <property type="entry name" value="Winged helix-like DNA-binding domain superfamily/Winged helix DNA-binding domain"/>
    <property type="match status" value="1"/>
</dbReference>
<proteinExistence type="predicted"/>
<dbReference type="Proteomes" id="UP001500957">
    <property type="component" value="Unassembled WGS sequence"/>
</dbReference>
<dbReference type="EMBL" id="BAAAHE010000020">
    <property type="protein sequence ID" value="GAA0621980.1"/>
    <property type="molecule type" value="Genomic_DNA"/>
</dbReference>
<dbReference type="CDD" id="cd06170">
    <property type="entry name" value="LuxR_C_like"/>
    <property type="match status" value="1"/>
</dbReference>
<dbReference type="InterPro" id="IPR000792">
    <property type="entry name" value="Tscrpt_reg_LuxR_C"/>
</dbReference>
<organism evidence="6 7">
    <name type="scientific">Sporichthya brevicatena</name>
    <dbReference type="NCBI Taxonomy" id="171442"/>
    <lineage>
        <taxon>Bacteria</taxon>
        <taxon>Bacillati</taxon>
        <taxon>Actinomycetota</taxon>
        <taxon>Actinomycetes</taxon>
        <taxon>Sporichthyales</taxon>
        <taxon>Sporichthyaceae</taxon>
        <taxon>Sporichthya</taxon>
    </lineage>
</organism>
<evidence type="ECO:0000256" key="4">
    <source>
        <dbReference type="SAM" id="MobiDB-lite"/>
    </source>
</evidence>
<reference evidence="6 7" key="1">
    <citation type="journal article" date="2019" name="Int. J. Syst. Evol. Microbiol.">
        <title>The Global Catalogue of Microorganisms (GCM) 10K type strain sequencing project: providing services to taxonomists for standard genome sequencing and annotation.</title>
        <authorList>
            <consortium name="The Broad Institute Genomics Platform"/>
            <consortium name="The Broad Institute Genome Sequencing Center for Infectious Disease"/>
            <person name="Wu L."/>
            <person name="Ma J."/>
        </authorList>
    </citation>
    <scope>NUCLEOTIDE SEQUENCE [LARGE SCALE GENOMIC DNA]</scope>
    <source>
        <strain evidence="6 7">JCM 10671</strain>
    </source>
</reference>
<dbReference type="InterPro" id="IPR036388">
    <property type="entry name" value="WH-like_DNA-bd_sf"/>
</dbReference>
<name>A0ABN1GWN8_9ACTN</name>
<dbReference type="PANTHER" id="PTHR44688">
    <property type="entry name" value="DNA-BINDING TRANSCRIPTIONAL ACTIVATOR DEVR_DOSR"/>
    <property type="match status" value="1"/>
</dbReference>
<dbReference type="SUPFAM" id="SSF46894">
    <property type="entry name" value="C-terminal effector domain of the bipartite response regulators"/>
    <property type="match status" value="1"/>
</dbReference>
<keyword evidence="3" id="KW-0804">Transcription</keyword>
<dbReference type="Pfam" id="PF00196">
    <property type="entry name" value="GerE"/>
    <property type="match status" value="1"/>
</dbReference>
<dbReference type="PROSITE" id="PS50043">
    <property type="entry name" value="HTH_LUXR_2"/>
    <property type="match status" value="1"/>
</dbReference>
<evidence type="ECO:0000256" key="2">
    <source>
        <dbReference type="ARBA" id="ARBA00023125"/>
    </source>
</evidence>
<feature type="compositionally biased region" description="Polar residues" evidence="4">
    <location>
        <begin position="18"/>
        <end position="29"/>
    </location>
</feature>
<feature type="region of interest" description="Disordered" evidence="4">
    <location>
        <begin position="1"/>
        <end position="29"/>
    </location>
</feature>
<dbReference type="InterPro" id="IPR016032">
    <property type="entry name" value="Sig_transdc_resp-reg_C-effctor"/>
</dbReference>
<protein>
    <submittedName>
        <fullName evidence="6">Helix-turn-helix transcriptional regulator</fullName>
    </submittedName>
</protein>
<keyword evidence="1" id="KW-0805">Transcription regulation</keyword>
<feature type="domain" description="HTH luxR-type" evidence="5">
    <location>
        <begin position="817"/>
        <end position="882"/>
    </location>
</feature>
<evidence type="ECO:0000259" key="5">
    <source>
        <dbReference type="PROSITE" id="PS50043"/>
    </source>
</evidence>
<keyword evidence="2" id="KW-0238">DNA-binding</keyword>
<accession>A0ABN1GWN8</accession>
<dbReference type="SMART" id="SM00421">
    <property type="entry name" value="HTH_LUXR"/>
    <property type="match status" value="1"/>
</dbReference>
<sequence length="886" mass="90809">MVQASAQSARVPGPGSRGSASSLTAPRNPNATFSGSHAAVALCADAAADPSGPLVGVIVGRGGTGKTAMLDALASIYSTAGATVHRDASAWPPPEDAVLLIDDARNLPDEVLLDLRRMVEAGRQRIVVATRPGPDLPHVDALAAALGRQRAPIVLGRLSRAEVTARVEGLCTGAGSAALAAFVYEQTAGTPKLVDALAAALCAAGLVPDGPGHAGWAPAKIPTSVLELLRLDLSALGPEPLSLLLALAVGAELNPQVLADVLNSEPASVEHAAEVARASGLLTETGALLPLARHALLTLAPPMRIQAMRTGWVTAVHRRGGSMLEHARALAGAGMTGPEVGAVLAAGAGEAPTPTEAVKLYAAAVQAGVPIASVAAKLGRASALVGDLNTALRLADVAISDANAPDRDVAVAVAATVLATRGMLSRTAQLYRWWANTTGEPPVLAVPALLGVGDLPGARAALEHGLLPAPTLSDGVETLLAEGVLESVTGTPSLALSLLARAAMLLEPAAERTLMPDTPAALAAIVALNCGEFDVAESVLSRAVAVRLGGEPAMSRYRLLQAWTAMQRGDLDAARALVASAGPGGGALEPREELTAAAIEVGLARREGDLGALTTAWQRARQAIVRHPVDLFALHAVGELAVAAARLQEESWIRPHLTEAWALLDRLGQPALWATPMHWYAVQAASLADRPADAESHIAVLETAAPSYPQAAVLAAAARSWMRVMAGQVDATEVEAAARRLHSIGHAWDASRLAGQAAVRTGDRQVMSALMSVARSLRPAAAGSVAVEAAGLDLPADTPTFPSPSRPGDSAPTSSSSSSSGVSLSEREREVAALLVTGLTYKEIGERLFISAKTVEHHVARMRQRLGAGSRGELFSQLRAALDNDA</sequence>
<gene>
    <name evidence="6" type="ORF">GCM10009547_25970</name>
</gene>
<keyword evidence="7" id="KW-1185">Reference proteome</keyword>
<dbReference type="PROSITE" id="PS00622">
    <property type="entry name" value="HTH_LUXR_1"/>
    <property type="match status" value="1"/>
</dbReference>
<feature type="region of interest" description="Disordered" evidence="4">
    <location>
        <begin position="796"/>
        <end position="824"/>
    </location>
</feature>
<evidence type="ECO:0000256" key="3">
    <source>
        <dbReference type="ARBA" id="ARBA00023163"/>
    </source>
</evidence>
<dbReference type="InterPro" id="IPR027417">
    <property type="entry name" value="P-loop_NTPase"/>
</dbReference>
<comment type="caution">
    <text evidence="6">The sequence shown here is derived from an EMBL/GenBank/DDBJ whole genome shotgun (WGS) entry which is preliminary data.</text>
</comment>